<dbReference type="Pfam" id="PF00076">
    <property type="entry name" value="RRM_1"/>
    <property type="match status" value="1"/>
</dbReference>
<evidence type="ECO:0000256" key="2">
    <source>
        <dbReference type="SAM" id="MobiDB-lite"/>
    </source>
</evidence>
<dbReference type="InterPro" id="IPR035979">
    <property type="entry name" value="RBD_domain_sf"/>
</dbReference>
<keyword evidence="4" id="KW-0687">Ribonucleoprotein</keyword>
<keyword evidence="5" id="KW-1185">Reference proteome</keyword>
<feature type="non-terminal residue" evidence="4">
    <location>
        <position position="1"/>
    </location>
</feature>
<evidence type="ECO:0000313" key="5">
    <source>
        <dbReference type="Proteomes" id="UP000265520"/>
    </source>
</evidence>
<dbReference type="Gene3D" id="3.30.70.330">
    <property type="match status" value="1"/>
</dbReference>
<evidence type="ECO:0000256" key="1">
    <source>
        <dbReference type="PROSITE-ProRule" id="PRU00176"/>
    </source>
</evidence>
<dbReference type="SUPFAM" id="SSF54928">
    <property type="entry name" value="RNA-binding domain, RBD"/>
    <property type="match status" value="1"/>
</dbReference>
<accession>A0A392Q1Z7</accession>
<dbReference type="GO" id="GO:0003723">
    <property type="term" value="F:RNA binding"/>
    <property type="evidence" value="ECO:0007669"/>
    <property type="project" value="UniProtKB-UniRule"/>
</dbReference>
<comment type="caution">
    <text evidence="4">The sequence shown here is derived from an EMBL/GenBank/DDBJ whole genome shotgun (WGS) entry which is preliminary data.</text>
</comment>
<proteinExistence type="predicted"/>
<dbReference type="AlphaFoldDB" id="A0A392Q1Z7"/>
<dbReference type="GO" id="GO:1990904">
    <property type="term" value="C:ribonucleoprotein complex"/>
    <property type="evidence" value="ECO:0007669"/>
    <property type="project" value="UniProtKB-KW"/>
</dbReference>
<feature type="region of interest" description="Disordered" evidence="2">
    <location>
        <begin position="1"/>
        <end position="24"/>
    </location>
</feature>
<evidence type="ECO:0000313" key="4">
    <source>
        <dbReference type="EMBL" id="MCI18007.1"/>
    </source>
</evidence>
<organism evidence="4 5">
    <name type="scientific">Trifolium medium</name>
    <dbReference type="NCBI Taxonomy" id="97028"/>
    <lineage>
        <taxon>Eukaryota</taxon>
        <taxon>Viridiplantae</taxon>
        <taxon>Streptophyta</taxon>
        <taxon>Embryophyta</taxon>
        <taxon>Tracheophyta</taxon>
        <taxon>Spermatophyta</taxon>
        <taxon>Magnoliopsida</taxon>
        <taxon>eudicotyledons</taxon>
        <taxon>Gunneridae</taxon>
        <taxon>Pentapetalae</taxon>
        <taxon>rosids</taxon>
        <taxon>fabids</taxon>
        <taxon>Fabales</taxon>
        <taxon>Fabaceae</taxon>
        <taxon>Papilionoideae</taxon>
        <taxon>50 kb inversion clade</taxon>
        <taxon>NPAAA clade</taxon>
        <taxon>Hologalegina</taxon>
        <taxon>IRL clade</taxon>
        <taxon>Trifolieae</taxon>
        <taxon>Trifolium</taxon>
    </lineage>
</organism>
<dbReference type="InterPro" id="IPR000504">
    <property type="entry name" value="RRM_dom"/>
</dbReference>
<sequence length="71" mass="7477">AVVGSDNRVPVAREQHGKGGGNGGPCSTLFIANLGPNCTEDELKQAFSVYDGFNMVKMRSRGGMPVAFADF</sequence>
<name>A0A392Q1Z7_9FABA</name>
<keyword evidence="1" id="KW-0694">RNA-binding</keyword>
<evidence type="ECO:0000259" key="3">
    <source>
        <dbReference type="PROSITE" id="PS50102"/>
    </source>
</evidence>
<dbReference type="PROSITE" id="PS50102">
    <property type="entry name" value="RRM"/>
    <property type="match status" value="1"/>
</dbReference>
<reference evidence="4 5" key="1">
    <citation type="journal article" date="2018" name="Front. Plant Sci.">
        <title>Red Clover (Trifolium pratense) and Zigzag Clover (T. medium) - A Picture of Genomic Similarities and Differences.</title>
        <authorList>
            <person name="Dluhosova J."/>
            <person name="Istvanek J."/>
            <person name="Nedelnik J."/>
            <person name="Repkova J."/>
        </authorList>
    </citation>
    <scope>NUCLEOTIDE SEQUENCE [LARGE SCALE GENOMIC DNA]</scope>
    <source>
        <strain evidence="5">cv. 10/8</strain>
        <tissue evidence="4">Leaf</tissue>
    </source>
</reference>
<protein>
    <submittedName>
        <fullName evidence="4">U2 small nuclear ribonucleoprotein B''-like</fullName>
    </submittedName>
</protein>
<dbReference type="EMBL" id="LXQA010108076">
    <property type="protein sequence ID" value="MCI18007.1"/>
    <property type="molecule type" value="Genomic_DNA"/>
</dbReference>
<feature type="domain" description="RRM" evidence="3">
    <location>
        <begin position="27"/>
        <end position="71"/>
    </location>
</feature>
<feature type="non-terminal residue" evidence="4">
    <location>
        <position position="71"/>
    </location>
</feature>
<dbReference type="InterPro" id="IPR012677">
    <property type="entry name" value="Nucleotide-bd_a/b_plait_sf"/>
</dbReference>
<dbReference type="Proteomes" id="UP000265520">
    <property type="component" value="Unassembled WGS sequence"/>
</dbReference>